<name>A0ABN3Z7Y6_BACA1</name>
<keyword evidence="1" id="KW-0812">Transmembrane</keyword>
<keyword evidence="1" id="KW-0472">Membrane</keyword>
<protein>
    <submittedName>
        <fullName evidence="2">Uncharacterized protein</fullName>
    </submittedName>
</protein>
<proteinExistence type="predicted"/>
<evidence type="ECO:0000256" key="1">
    <source>
        <dbReference type="SAM" id="Phobius"/>
    </source>
</evidence>
<dbReference type="Proteomes" id="UP000006867">
    <property type="component" value="Chromosome"/>
</dbReference>
<gene>
    <name evidence="2" type="ordered locus">BATR1942_04685</name>
</gene>
<organism evidence="2 3">
    <name type="scientific">Bacillus atrophaeus (strain 1942)</name>
    <dbReference type="NCBI Taxonomy" id="720555"/>
    <lineage>
        <taxon>Bacteria</taxon>
        <taxon>Bacillati</taxon>
        <taxon>Bacillota</taxon>
        <taxon>Bacilli</taxon>
        <taxon>Bacillales</taxon>
        <taxon>Bacillaceae</taxon>
        <taxon>Bacillus</taxon>
    </lineage>
</organism>
<keyword evidence="3" id="KW-1185">Reference proteome</keyword>
<dbReference type="GeneID" id="92916618"/>
<evidence type="ECO:0000313" key="2">
    <source>
        <dbReference type="EMBL" id="ADP31891.1"/>
    </source>
</evidence>
<sequence>MLINFLKRKAVVLLTILGISAPLISVKCIDYYYYSFIIGCAAGFVCCSLAFILVLKRPDAEKNRKI</sequence>
<accession>A0ABN3Z7Y6</accession>
<dbReference type="EMBL" id="CP002207">
    <property type="protein sequence ID" value="ADP31891.1"/>
    <property type="molecule type" value="Genomic_DNA"/>
</dbReference>
<reference evidence="2 3" key="1">
    <citation type="journal article" date="2011" name="Front. Microbiol.">
        <title>Genomic signatures of strain selection and enhancement in Bacillus atrophaeus var. globigii, a historical biowarfare simulant.</title>
        <authorList>
            <person name="Gibbons H.S."/>
            <person name="Broomall S.M."/>
            <person name="McNew L.A."/>
            <person name="Daligault H."/>
            <person name="Chapman C."/>
            <person name="Bruce D."/>
            <person name="Karavis M."/>
            <person name="Krepps M."/>
            <person name="McGregor P.A."/>
            <person name="Hong C."/>
            <person name="Park K.H."/>
            <person name="Akmal A."/>
            <person name="Feldman A."/>
            <person name="Lin J.S."/>
            <person name="Chang W.E."/>
            <person name="Higgs B.W."/>
            <person name="Demirev P."/>
            <person name="Lindquist J."/>
            <person name="Liem A."/>
            <person name="Fochler E."/>
            <person name="Read T.D."/>
            <person name="Tapia R."/>
            <person name="Johnson S."/>
            <person name="Bishop-Lilly K.A."/>
            <person name="Detter C."/>
            <person name="Han C."/>
            <person name="Sozhamannan S."/>
            <person name="Rosenzweig C.N."/>
            <person name="Skowronski E.W."/>
        </authorList>
    </citation>
    <scope>NUCLEOTIDE SEQUENCE [LARGE SCALE GENOMIC DNA]</scope>
    <source>
        <strain evidence="2 3">1942</strain>
    </source>
</reference>
<dbReference type="RefSeq" id="WP_003327292.1">
    <property type="nucleotide sequence ID" value="NC_014639.1"/>
</dbReference>
<keyword evidence="1" id="KW-1133">Transmembrane helix</keyword>
<evidence type="ECO:0000313" key="3">
    <source>
        <dbReference type="Proteomes" id="UP000006867"/>
    </source>
</evidence>
<feature type="transmembrane region" description="Helical" evidence="1">
    <location>
        <begin position="35"/>
        <end position="55"/>
    </location>
</feature>